<dbReference type="CDD" id="cd06225">
    <property type="entry name" value="HAMP"/>
    <property type="match status" value="1"/>
</dbReference>
<dbReference type="InterPro" id="IPR003661">
    <property type="entry name" value="HisK_dim/P_dom"/>
</dbReference>
<dbReference type="SMART" id="SM00388">
    <property type="entry name" value="HisKA"/>
    <property type="match status" value="1"/>
</dbReference>
<evidence type="ECO:0000256" key="5">
    <source>
        <dbReference type="ARBA" id="ARBA00022553"/>
    </source>
</evidence>
<keyword evidence="4" id="KW-1003">Cell membrane</keyword>
<dbReference type="EMBL" id="JBHTJZ010000005">
    <property type="protein sequence ID" value="MFD0958900.1"/>
    <property type="molecule type" value="Genomic_DNA"/>
</dbReference>
<dbReference type="InterPro" id="IPR003594">
    <property type="entry name" value="HATPase_dom"/>
</dbReference>
<dbReference type="Pfam" id="PF02518">
    <property type="entry name" value="HATPase_c"/>
    <property type="match status" value="1"/>
</dbReference>
<accession>A0ABW3HN27</accession>
<comment type="catalytic activity">
    <reaction evidence="1">
        <text>ATP + protein L-histidine = ADP + protein N-phospho-L-histidine.</text>
        <dbReference type="EC" id="2.7.13.3"/>
    </reaction>
</comment>
<keyword evidence="7" id="KW-0547">Nucleotide-binding</keyword>
<feature type="transmembrane region" description="Helical" evidence="12">
    <location>
        <begin position="68"/>
        <end position="87"/>
    </location>
</feature>
<dbReference type="InterPro" id="IPR003660">
    <property type="entry name" value="HAMP_dom"/>
</dbReference>
<dbReference type="Pfam" id="PF00672">
    <property type="entry name" value="HAMP"/>
    <property type="match status" value="1"/>
</dbReference>
<dbReference type="CDD" id="cd00082">
    <property type="entry name" value="HisKA"/>
    <property type="match status" value="1"/>
</dbReference>
<dbReference type="PROSITE" id="PS50885">
    <property type="entry name" value="HAMP"/>
    <property type="match status" value="1"/>
</dbReference>
<evidence type="ECO:0000313" key="15">
    <source>
        <dbReference type="EMBL" id="MFD0958900.1"/>
    </source>
</evidence>
<dbReference type="InterPro" id="IPR050351">
    <property type="entry name" value="BphY/WalK/GraS-like"/>
</dbReference>
<evidence type="ECO:0000256" key="2">
    <source>
        <dbReference type="ARBA" id="ARBA00004651"/>
    </source>
</evidence>
<dbReference type="Gene3D" id="1.10.287.130">
    <property type="match status" value="1"/>
</dbReference>
<comment type="subcellular location">
    <subcellularLocation>
        <location evidence="2">Cell membrane</location>
        <topology evidence="2">Multi-pass membrane protein</topology>
    </subcellularLocation>
</comment>
<keyword evidence="5" id="KW-0597">Phosphoprotein</keyword>
<evidence type="ECO:0000256" key="10">
    <source>
        <dbReference type="ARBA" id="ARBA00023012"/>
    </source>
</evidence>
<organism evidence="15 16">
    <name type="scientific">Paenibacillus chungangensis</name>
    <dbReference type="NCBI Taxonomy" id="696535"/>
    <lineage>
        <taxon>Bacteria</taxon>
        <taxon>Bacillati</taxon>
        <taxon>Bacillota</taxon>
        <taxon>Bacilli</taxon>
        <taxon>Bacillales</taxon>
        <taxon>Paenibacillaceae</taxon>
        <taxon>Paenibacillus</taxon>
    </lineage>
</organism>
<evidence type="ECO:0000256" key="4">
    <source>
        <dbReference type="ARBA" id="ARBA00022475"/>
    </source>
</evidence>
<gene>
    <name evidence="15" type="ORF">ACFQ2I_05790</name>
</gene>
<evidence type="ECO:0000256" key="6">
    <source>
        <dbReference type="ARBA" id="ARBA00022679"/>
    </source>
</evidence>
<feature type="domain" description="HAMP" evidence="14">
    <location>
        <begin position="89"/>
        <end position="141"/>
    </location>
</feature>
<keyword evidence="9" id="KW-0067">ATP-binding</keyword>
<proteinExistence type="predicted"/>
<dbReference type="SUPFAM" id="SSF158472">
    <property type="entry name" value="HAMP domain-like"/>
    <property type="match status" value="1"/>
</dbReference>
<dbReference type="PRINTS" id="PR00344">
    <property type="entry name" value="BCTRLSENSOR"/>
</dbReference>
<keyword evidence="12" id="KW-1133">Transmembrane helix</keyword>
<dbReference type="Proteomes" id="UP001596989">
    <property type="component" value="Unassembled WGS sequence"/>
</dbReference>
<dbReference type="InterPro" id="IPR004358">
    <property type="entry name" value="Sig_transdc_His_kin-like_C"/>
</dbReference>
<keyword evidence="10" id="KW-0902">Two-component regulatory system</keyword>
<dbReference type="SUPFAM" id="SSF47384">
    <property type="entry name" value="Homodimeric domain of signal transducing histidine kinase"/>
    <property type="match status" value="1"/>
</dbReference>
<keyword evidence="8 15" id="KW-0418">Kinase</keyword>
<evidence type="ECO:0000256" key="12">
    <source>
        <dbReference type="SAM" id="Phobius"/>
    </source>
</evidence>
<dbReference type="InterPro" id="IPR005467">
    <property type="entry name" value="His_kinase_dom"/>
</dbReference>
<protein>
    <recommendedName>
        <fullName evidence="3">histidine kinase</fullName>
        <ecNumber evidence="3">2.7.13.3</ecNumber>
    </recommendedName>
</protein>
<dbReference type="SUPFAM" id="SSF55874">
    <property type="entry name" value="ATPase domain of HSP90 chaperone/DNA topoisomerase II/histidine kinase"/>
    <property type="match status" value="1"/>
</dbReference>
<dbReference type="Gene3D" id="3.30.565.10">
    <property type="entry name" value="Histidine kinase-like ATPase, C-terminal domain"/>
    <property type="match status" value="1"/>
</dbReference>
<dbReference type="SMART" id="SM00387">
    <property type="entry name" value="HATPase_c"/>
    <property type="match status" value="1"/>
</dbReference>
<keyword evidence="11 12" id="KW-0472">Membrane</keyword>
<dbReference type="PANTHER" id="PTHR45453:SF1">
    <property type="entry name" value="PHOSPHATE REGULON SENSOR PROTEIN PHOR"/>
    <property type="match status" value="1"/>
</dbReference>
<dbReference type="PROSITE" id="PS50109">
    <property type="entry name" value="HIS_KIN"/>
    <property type="match status" value="1"/>
</dbReference>
<dbReference type="Gene3D" id="6.10.340.10">
    <property type="match status" value="1"/>
</dbReference>
<feature type="transmembrane region" description="Helical" evidence="12">
    <location>
        <begin position="21"/>
        <end position="39"/>
    </location>
</feature>
<sequence>MLPINKESLLFWNRSIVWKMTLINSIVIAVVIWLVGVSVKDFACLLVDSYAFIGEERQAIFNDTMQYYLIRASMIAVIVAALIYLLLMRKVIVPLQNLAKSTRLMTQGRYPERIKVTSNDETGQLSRDFNAMIDALKDAEESRKAMLSDISHELRTPLSNLNGYLEALSSGVLQGDKELYASLHEEALHLTYLVDQLHQLAIWEAKRLTKHDLQPVAMDQLIQSAAGAFELELERKHIRYVAQTEPGMGIGNERGLRQVMSNLLSNAIQYDRGGWLEVEGEAADGEYVVKVRNQGQPIPEVKRTQLFQRFMRVDESRHRQSGGSGLGLAIALEIVQQHHGKIGLRSQEGDIHEFWFSIPLSDSMDRKEMNGEGIP</sequence>
<dbReference type="InterPro" id="IPR036097">
    <property type="entry name" value="HisK_dim/P_sf"/>
</dbReference>
<evidence type="ECO:0000256" key="1">
    <source>
        <dbReference type="ARBA" id="ARBA00000085"/>
    </source>
</evidence>
<dbReference type="EC" id="2.7.13.3" evidence="3"/>
<evidence type="ECO:0000256" key="11">
    <source>
        <dbReference type="ARBA" id="ARBA00023136"/>
    </source>
</evidence>
<dbReference type="RefSeq" id="WP_377562727.1">
    <property type="nucleotide sequence ID" value="NZ_JBHTJZ010000005.1"/>
</dbReference>
<keyword evidence="12" id="KW-0812">Transmembrane</keyword>
<evidence type="ECO:0000313" key="16">
    <source>
        <dbReference type="Proteomes" id="UP001596989"/>
    </source>
</evidence>
<dbReference type="SMART" id="SM00304">
    <property type="entry name" value="HAMP"/>
    <property type="match status" value="1"/>
</dbReference>
<keyword evidence="16" id="KW-1185">Reference proteome</keyword>
<dbReference type="GO" id="GO:0016301">
    <property type="term" value="F:kinase activity"/>
    <property type="evidence" value="ECO:0007669"/>
    <property type="project" value="UniProtKB-KW"/>
</dbReference>
<evidence type="ECO:0000256" key="3">
    <source>
        <dbReference type="ARBA" id="ARBA00012438"/>
    </source>
</evidence>
<reference evidence="16" key="1">
    <citation type="journal article" date="2019" name="Int. J. Syst. Evol. Microbiol.">
        <title>The Global Catalogue of Microorganisms (GCM) 10K type strain sequencing project: providing services to taxonomists for standard genome sequencing and annotation.</title>
        <authorList>
            <consortium name="The Broad Institute Genomics Platform"/>
            <consortium name="The Broad Institute Genome Sequencing Center for Infectious Disease"/>
            <person name="Wu L."/>
            <person name="Ma J."/>
        </authorList>
    </citation>
    <scope>NUCLEOTIDE SEQUENCE [LARGE SCALE GENOMIC DNA]</scope>
    <source>
        <strain evidence="16">CCUG 59129</strain>
    </source>
</reference>
<evidence type="ECO:0000256" key="9">
    <source>
        <dbReference type="ARBA" id="ARBA00022840"/>
    </source>
</evidence>
<evidence type="ECO:0000259" key="13">
    <source>
        <dbReference type="PROSITE" id="PS50109"/>
    </source>
</evidence>
<evidence type="ECO:0000256" key="8">
    <source>
        <dbReference type="ARBA" id="ARBA00022777"/>
    </source>
</evidence>
<name>A0ABW3HN27_9BACL</name>
<keyword evidence="6" id="KW-0808">Transferase</keyword>
<evidence type="ECO:0000259" key="14">
    <source>
        <dbReference type="PROSITE" id="PS50885"/>
    </source>
</evidence>
<dbReference type="InterPro" id="IPR036890">
    <property type="entry name" value="HATPase_C_sf"/>
</dbReference>
<dbReference type="PANTHER" id="PTHR45453">
    <property type="entry name" value="PHOSPHATE REGULON SENSOR PROTEIN PHOR"/>
    <property type="match status" value="1"/>
</dbReference>
<dbReference type="Pfam" id="PF00512">
    <property type="entry name" value="HisKA"/>
    <property type="match status" value="1"/>
</dbReference>
<evidence type="ECO:0000256" key="7">
    <source>
        <dbReference type="ARBA" id="ARBA00022741"/>
    </source>
</evidence>
<feature type="domain" description="Histidine kinase" evidence="13">
    <location>
        <begin position="149"/>
        <end position="362"/>
    </location>
</feature>
<comment type="caution">
    <text evidence="15">The sequence shown here is derived from an EMBL/GenBank/DDBJ whole genome shotgun (WGS) entry which is preliminary data.</text>
</comment>